<dbReference type="Proteomes" id="UP001301769">
    <property type="component" value="Unassembled WGS sequence"/>
</dbReference>
<dbReference type="Gene3D" id="3.30.450.20">
    <property type="entry name" value="PAS domain"/>
    <property type="match status" value="1"/>
</dbReference>
<dbReference type="AlphaFoldDB" id="A0AAN6YJL6"/>
<dbReference type="InterPro" id="IPR035965">
    <property type="entry name" value="PAS-like_dom_sf"/>
</dbReference>
<evidence type="ECO:0000256" key="3">
    <source>
        <dbReference type="ARBA" id="ARBA00022991"/>
    </source>
</evidence>
<evidence type="ECO:0000259" key="4">
    <source>
        <dbReference type="Pfam" id="PF13426"/>
    </source>
</evidence>
<feature type="domain" description="PAS" evidence="4">
    <location>
        <begin position="189"/>
        <end position="284"/>
    </location>
</feature>
<sequence length="550" mass="61780">MCPLQMREGLDWEDLDPLNGEVEPDSFDLVVPGQRPGRKFSLEQRSEQLFSREHLEIILDDPALLAPFINFIRISRPSSVPLLVYYLDALKALKAIKYSNAIVGTLGPLENHGFAQHPAPLASNAGLEERVHRAFDALVRDELPAYITHIYTQITSNLIRQKITGTLPPHLDQMSEGLAEVFCLTDPSREGNPIVFASEEFYRTTQYSLDHTIGRNCRFLQGPKTNPCSVERLRKQLATGKEHYETILNYRRDGSPFMNLLMCAPLFDSRGITRYMIGAQVDVSGLVKDCAGLESLQRLVNRGIHTDRRKYDQSAGKPATTGAFREMSGMFTGHEIDTVKKYGGDKYRVQRQGRKHDEGISDWLKPRAAFQDDIWAGLDQAATTAPNPTGGDPLAGIYQHYLLVRPYPHLRILFASPSFRIPGILQSPFLSRIGGSDGVRQEVEQAFMDGTVVTARIKWLSRNDTSGKPRWIHCTPLIGSNGAVGVWMVIFMDAEEGAAPRKERVAPPIRAMTYLKHRDSVFDEDSMLDVPPRLEQLDIQKPGARKTSLW</sequence>
<dbReference type="CDD" id="cd00130">
    <property type="entry name" value="PAS"/>
    <property type="match status" value="1"/>
</dbReference>
<keyword evidence="1" id="KW-0285">Flavoprotein</keyword>
<accession>A0AAN6YJL6</accession>
<protein>
    <recommendedName>
        <fullName evidence="4">PAS domain-containing protein</fullName>
    </recommendedName>
</protein>
<dbReference type="InterPro" id="IPR000014">
    <property type="entry name" value="PAS"/>
</dbReference>
<reference evidence="5" key="2">
    <citation type="submission" date="2023-05" db="EMBL/GenBank/DDBJ databases">
        <authorList>
            <consortium name="Lawrence Berkeley National Laboratory"/>
            <person name="Steindorff A."/>
            <person name="Hensen N."/>
            <person name="Bonometti L."/>
            <person name="Westerberg I."/>
            <person name="Brannstrom I.O."/>
            <person name="Guillou S."/>
            <person name="Cros-Aarteil S."/>
            <person name="Calhoun S."/>
            <person name="Haridas S."/>
            <person name="Kuo A."/>
            <person name="Mondo S."/>
            <person name="Pangilinan J."/>
            <person name="Riley R."/>
            <person name="Labutti K."/>
            <person name="Andreopoulos B."/>
            <person name="Lipzen A."/>
            <person name="Chen C."/>
            <person name="Yanf M."/>
            <person name="Daum C."/>
            <person name="Ng V."/>
            <person name="Clum A."/>
            <person name="Ohm R."/>
            <person name="Martin F."/>
            <person name="Silar P."/>
            <person name="Natvig D."/>
            <person name="Lalanne C."/>
            <person name="Gautier V."/>
            <person name="Ament-Velasquez S.L."/>
            <person name="Kruys A."/>
            <person name="Hutchinson M.I."/>
            <person name="Powell A.J."/>
            <person name="Barry K."/>
            <person name="Miller A.N."/>
            <person name="Grigoriev I.V."/>
            <person name="Debuchy R."/>
            <person name="Gladieux P."/>
            <person name="Thoren M.H."/>
            <person name="Johannesson H."/>
        </authorList>
    </citation>
    <scope>NUCLEOTIDE SEQUENCE</scope>
    <source>
        <strain evidence="5">PSN293</strain>
    </source>
</reference>
<dbReference type="EMBL" id="MU858047">
    <property type="protein sequence ID" value="KAK4219628.1"/>
    <property type="molecule type" value="Genomic_DNA"/>
</dbReference>
<dbReference type="GO" id="GO:0005634">
    <property type="term" value="C:nucleus"/>
    <property type="evidence" value="ECO:0007669"/>
    <property type="project" value="TreeGrafter"/>
</dbReference>
<dbReference type="Pfam" id="PF13426">
    <property type="entry name" value="PAS_9"/>
    <property type="match status" value="1"/>
</dbReference>
<keyword evidence="3" id="KW-0157">Chromophore</keyword>
<keyword evidence="2" id="KW-0288">FMN</keyword>
<reference evidence="5" key="1">
    <citation type="journal article" date="2023" name="Mol. Phylogenet. Evol.">
        <title>Genome-scale phylogeny and comparative genomics of the fungal order Sordariales.</title>
        <authorList>
            <person name="Hensen N."/>
            <person name="Bonometti L."/>
            <person name="Westerberg I."/>
            <person name="Brannstrom I.O."/>
            <person name="Guillou S."/>
            <person name="Cros-Aarteil S."/>
            <person name="Calhoun S."/>
            <person name="Haridas S."/>
            <person name="Kuo A."/>
            <person name="Mondo S."/>
            <person name="Pangilinan J."/>
            <person name="Riley R."/>
            <person name="LaButti K."/>
            <person name="Andreopoulos B."/>
            <person name="Lipzen A."/>
            <person name="Chen C."/>
            <person name="Yan M."/>
            <person name="Daum C."/>
            <person name="Ng V."/>
            <person name="Clum A."/>
            <person name="Steindorff A."/>
            <person name="Ohm R.A."/>
            <person name="Martin F."/>
            <person name="Silar P."/>
            <person name="Natvig D.O."/>
            <person name="Lalanne C."/>
            <person name="Gautier V."/>
            <person name="Ament-Velasquez S.L."/>
            <person name="Kruys A."/>
            <person name="Hutchinson M.I."/>
            <person name="Powell A.J."/>
            <person name="Barry K."/>
            <person name="Miller A.N."/>
            <person name="Grigoriev I.V."/>
            <person name="Debuchy R."/>
            <person name="Gladieux P."/>
            <person name="Hiltunen Thoren M."/>
            <person name="Johannesson H."/>
        </authorList>
    </citation>
    <scope>NUCLEOTIDE SEQUENCE</scope>
    <source>
        <strain evidence="5">PSN293</strain>
    </source>
</reference>
<proteinExistence type="predicted"/>
<name>A0AAN6YJL6_9PEZI</name>
<keyword evidence="6" id="KW-1185">Reference proteome</keyword>
<evidence type="ECO:0000256" key="1">
    <source>
        <dbReference type="ARBA" id="ARBA00022630"/>
    </source>
</evidence>
<evidence type="ECO:0000313" key="5">
    <source>
        <dbReference type="EMBL" id="KAK4219628.1"/>
    </source>
</evidence>
<evidence type="ECO:0000313" key="6">
    <source>
        <dbReference type="Proteomes" id="UP001301769"/>
    </source>
</evidence>
<dbReference type="PANTHER" id="PTHR47429:SF9">
    <property type="entry name" value="PAS DOMAIN-CONTAINING PROTEIN"/>
    <property type="match status" value="1"/>
</dbReference>
<gene>
    <name evidence="5" type="ORF">QBC37DRAFT_409382</name>
</gene>
<dbReference type="PANTHER" id="PTHR47429">
    <property type="entry name" value="PROTEIN TWIN LOV 1"/>
    <property type="match status" value="1"/>
</dbReference>
<organism evidence="5 6">
    <name type="scientific">Rhypophila decipiens</name>
    <dbReference type="NCBI Taxonomy" id="261697"/>
    <lineage>
        <taxon>Eukaryota</taxon>
        <taxon>Fungi</taxon>
        <taxon>Dikarya</taxon>
        <taxon>Ascomycota</taxon>
        <taxon>Pezizomycotina</taxon>
        <taxon>Sordariomycetes</taxon>
        <taxon>Sordariomycetidae</taxon>
        <taxon>Sordariales</taxon>
        <taxon>Naviculisporaceae</taxon>
        <taxon>Rhypophila</taxon>
    </lineage>
</organism>
<evidence type="ECO:0000256" key="2">
    <source>
        <dbReference type="ARBA" id="ARBA00022643"/>
    </source>
</evidence>
<comment type="caution">
    <text evidence="5">The sequence shown here is derived from an EMBL/GenBank/DDBJ whole genome shotgun (WGS) entry which is preliminary data.</text>
</comment>
<dbReference type="SUPFAM" id="SSF55785">
    <property type="entry name" value="PYP-like sensor domain (PAS domain)"/>
    <property type="match status" value="1"/>
</dbReference>